<feature type="compositionally biased region" description="Polar residues" evidence="1">
    <location>
        <begin position="664"/>
        <end position="675"/>
    </location>
</feature>
<feature type="region of interest" description="Disordered" evidence="1">
    <location>
        <begin position="377"/>
        <end position="396"/>
    </location>
</feature>
<feature type="compositionally biased region" description="Basic and acidic residues" evidence="1">
    <location>
        <begin position="172"/>
        <end position="184"/>
    </location>
</feature>
<feature type="compositionally biased region" description="Polar residues" evidence="1">
    <location>
        <begin position="58"/>
        <end position="71"/>
    </location>
</feature>
<dbReference type="EMBL" id="JAKIXB020000015">
    <property type="protein sequence ID" value="KAL1601961.1"/>
    <property type="molecule type" value="Genomic_DNA"/>
</dbReference>
<proteinExistence type="predicted"/>
<feature type="region of interest" description="Disordered" evidence="1">
    <location>
        <begin position="501"/>
        <end position="537"/>
    </location>
</feature>
<feature type="compositionally biased region" description="Low complexity" evidence="1">
    <location>
        <begin position="513"/>
        <end position="525"/>
    </location>
</feature>
<keyword evidence="3" id="KW-1185">Reference proteome</keyword>
<evidence type="ECO:0000313" key="2">
    <source>
        <dbReference type="EMBL" id="KAL1601961.1"/>
    </source>
</evidence>
<dbReference type="Proteomes" id="UP001521222">
    <property type="component" value="Unassembled WGS sequence"/>
</dbReference>
<accession>A0ABR3RBX3</accession>
<gene>
    <name evidence="2" type="ORF">SLS59_005127</name>
</gene>
<name>A0ABR3RBX3_9PLEO</name>
<feature type="compositionally biased region" description="Basic and acidic residues" evidence="1">
    <location>
        <begin position="90"/>
        <end position="103"/>
    </location>
</feature>
<feature type="compositionally biased region" description="Low complexity" evidence="1">
    <location>
        <begin position="29"/>
        <end position="48"/>
    </location>
</feature>
<feature type="compositionally biased region" description="Acidic residues" evidence="1">
    <location>
        <begin position="211"/>
        <end position="223"/>
    </location>
</feature>
<feature type="region of interest" description="Disordered" evidence="1">
    <location>
        <begin position="654"/>
        <end position="675"/>
    </location>
</feature>
<feature type="region of interest" description="Disordered" evidence="1">
    <location>
        <begin position="454"/>
        <end position="479"/>
    </location>
</feature>
<sequence>MDHWGDPWADNANDKSPTKNAVASPLPPTLTFTPVPLNGFVDDAGWGNNDDDGFGDWTTSDTGNVASTDVISTPARDQAPSSAGWDTVTYEEREALSEKRPEDVSSTPQDLENVDSEPSDSATVSQLDEAVSQDTDKEPNQSQPDVESSVRSSTSPSETSRNELPIESPRTSIEEERSTPKDDPPENETLASTAASEVSGAEPETKLRTEDDIEGSADTEGVDEPDKHGEQLEDTSGPSPSSADEPNEFASGQQNSLSDAVTTSEAPKVRTRSTAFTCDQDLVAQLFPLRNNADKDFETPDDPIYTTSARKAWYRLTRKQTLREFNHGENDDNYVRVTWKNSNVRTEVNKVVGRWAREDRISGTGPGARASFYWDTPAPPESKTPFSHSRTQSSIPATKTALPARQSLPPLATNKAAAFDWSSPVSADPWKLESPAQRSSSTPLALKNPAVAKLQRQEGRAVSVDLTSRKPEQSTHKRTATVSHTVFETTAVANLISPPISQPAAEASDPWADFSSFDTPSTSTTQAAHPPVDDDDDDWGEMVQTPTIPTPQQLDPFAEPSLINDNSPPSSLHRSDSPVPILAAAEPVEPMSAAPIVRLRSTISPTSALFKPNTFVPLHVEQGPIGPGILRPANRSARSIPDKPKIDVAEIPREEKTEEAVGGATNSEDSNDNFSTRVTSEEFALQPPQMDNLKCSAPVDANPAPCAQPATPIQATVDAWADADFSFFESVPPATASQPPMQTQDVSELLSFIDNPAAAPASKPFSRSPPRNFTPPPVQPLTGATSSVQRRKAEEDQIINDVLDGLPDLSYMLRR</sequence>
<protein>
    <submittedName>
        <fullName evidence="2">Uncharacterized protein</fullName>
    </submittedName>
</protein>
<feature type="compositionally biased region" description="Polar residues" evidence="1">
    <location>
        <begin position="234"/>
        <end position="265"/>
    </location>
</feature>
<reference evidence="2 3" key="1">
    <citation type="submission" date="2024-02" db="EMBL/GenBank/DDBJ databases">
        <title>De novo assembly and annotation of 12 fungi associated with fruit tree decline syndrome in Ontario, Canada.</title>
        <authorList>
            <person name="Sulman M."/>
            <person name="Ellouze W."/>
            <person name="Ilyukhin E."/>
        </authorList>
    </citation>
    <scope>NUCLEOTIDE SEQUENCE [LARGE SCALE GENOMIC DNA]</scope>
    <source>
        <strain evidence="2 3">M97-236</strain>
    </source>
</reference>
<organism evidence="2 3">
    <name type="scientific">Nothophoma quercina</name>
    <dbReference type="NCBI Taxonomy" id="749835"/>
    <lineage>
        <taxon>Eukaryota</taxon>
        <taxon>Fungi</taxon>
        <taxon>Dikarya</taxon>
        <taxon>Ascomycota</taxon>
        <taxon>Pezizomycotina</taxon>
        <taxon>Dothideomycetes</taxon>
        <taxon>Pleosporomycetidae</taxon>
        <taxon>Pleosporales</taxon>
        <taxon>Pleosporineae</taxon>
        <taxon>Didymellaceae</taxon>
        <taxon>Nothophoma</taxon>
    </lineage>
</organism>
<feature type="compositionally biased region" description="Low complexity" evidence="1">
    <location>
        <begin position="146"/>
        <end position="159"/>
    </location>
</feature>
<comment type="caution">
    <text evidence="2">The sequence shown here is derived from an EMBL/GenBank/DDBJ whole genome shotgun (WGS) entry which is preliminary data.</text>
</comment>
<evidence type="ECO:0000256" key="1">
    <source>
        <dbReference type="SAM" id="MobiDB-lite"/>
    </source>
</evidence>
<feature type="compositionally biased region" description="Polar residues" evidence="1">
    <location>
        <begin position="384"/>
        <end position="396"/>
    </location>
</feature>
<evidence type="ECO:0000313" key="3">
    <source>
        <dbReference type="Proteomes" id="UP001521222"/>
    </source>
</evidence>
<feature type="region of interest" description="Disordered" evidence="1">
    <location>
        <begin position="1"/>
        <end position="275"/>
    </location>
</feature>
<feature type="region of interest" description="Disordered" evidence="1">
    <location>
        <begin position="757"/>
        <end position="799"/>
    </location>
</feature>